<keyword evidence="2" id="KW-0694">RNA-binding</keyword>
<organism evidence="7 8">
    <name type="scientific">Candidatus Weimeria bifida</name>
    <dbReference type="NCBI Taxonomy" id="2599074"/>
    <lineage>
        <taxon>Bacteria</taxon>
        <taxon>Bacillati</taxon>
        <taxon>Bacillota</taxon>
        <taxon>Clostridia</taxon>
        <taxon>Lachnospirales</taxon>
        <taxon>Lachnospiraceae</taxon>
        <taxon>Candidatus Weimeria</taxon>
    </lineage>
</organism>
<accession>A0A6N7IZD7</accession>
<feature type="domain" description="Large ribosomal subunit protein bL25 beta" evidence="6">
    <location>
        <begin position="112"/>
        <end position="177"/>
    </location>
</feature>
<keyword evidence="8" id="KW-1185">Reference proteome</keyword>
<evidence type="ECO:0000256" key="3">
    <source>
        <dbReference type="ARBA" id="ARBA00022980"/>
    </source>
</evidence>
<dbReference type="InterPro" id="IPR029751">
    <property type="entry name" value="Ribosomal_L25_dom"/>
</dbReference>
<reference evidence="7" key="1">
    <citation type="journal article" date="2020" name="Appl. Environ. Microbiol.">
        <title>Medium-Chain Fatty Acid Synthesis by 'Candidatus Weimeria bifida' gen. nov., sp. nov., and 'Candidatus Pseudoramibacter fermentans' sp. nov.</title>
        <authorList>
            <person name="Scarborough M.J."/>
            <person name="Myers K.S."/>
            <person name="Donohue T.J."/>
            <person name="Noguera D.R."/>
        </authorList>
    </citation>
    <scope>NUCLEOTIDE SEQUENCE</scope>
    <source>
        <strain evidence="7">LCO1.1</strain>
    </source>
</reference>
<dbReference type="PANTHER" id="PTHR33284:SF1">
    <property type="entry name" value="RIBOSOMAL PROTEIN L25_GLN-TRNA SYNTHETASE, ANTI-CODON-BINDING DOMAIN-CONTAINING PROTEIN"/>
    <property type="match status" value="1"/>
</dbReference>
<evidence type="ECO:0000313" key="8">
    <source>
        <dbReference type="Proteomes" id="UP000460257"/>
    </source>
</evidence>
<dbReference type="GO" id="GO:0008097">
    <property type="term" value="F:5S rRNA binding"/>
    <property type="evidence" value="ECO:0007669"/>
    <property type="project" value="TreeGrafter"/>
</dbReference>
<dbReference type="InterPro" id="IPR020057">
    <property type="entry name" value="Ribosomal_bL25_b-dom"/>
</dbReference>
<dbReference type="GO" id="GO:0003735">
    <property type="term" value="F:structural constituent of ribosome"/>
    <property type="evidence" value="ECO:0007669"/>
    <property type="project" value="InterPro"/>
</dbReference>
<evidence type="ECO:0000259" key="5">
    <source>
        <dbReference type="Pfam" id="PF01386"/>
    </source>
</evidence>
<dbReference type="EMBL" id="VOGC01000003">
    <property type="protein sequence ID" value="MQN01108.1"/>
    <property type="molecule type" value="Genomic_DNA"/>
</dbReference>
<gene>
    <name evidence="7" type="ORF">FRC54_04025</name>
</gene>
<evidence type="ECO:0000259" key="6">
    <source>
        <dbReference type="Pfam" id="PF14693"/>
    </source>
</evidence>
<proteinExistence type="predicted"/>
<keyword evidence="4" id="KW-0687">Ribonucleoprotein</keyword>
<dbReference type="Gene3D" id="2.170.120.20">
    <property type="entry name" value="Ribosomal protein L25, beta domain"/>
    <property type="match status" value="1"/>
</dbReference>
<dbReference type="InterPro" id="IPR020930">
    <property type="entry name" value="Ribosomal_uL5_bac-type"/>
</dbReference>
<dbReference type="InterPro" id="IPR020056">
    <property type="entry name" value="Rbsml_bL25/Gln-tRNA_synth_N"/>
</dbReference>
<feature type="domain" description="Large ribosomal subunit protein bL25 L25" evidence="5">
    <location>
        <begin position="4"/>
        <end position="89"/>
    </location>
</feature>
<dbReference type="InterPro" id="IPR037121">
    <property type="entry name" value="Ribosomal_bL25_C"/>
</dbReference>
<evidence type="ECO:0000256" key="2">
    <source>
        <dbReference type="ARBA" id="ARBA00022884"/>
    </source>
</evidence>
<keyword evidence="3 7" id="KW-0689">Ribosomal protein</keyword>
<evidence type="ECO:0000256" key="1">
    <source>
        <dbReference type="ARBA" id="ARBA00022730"/>
    </source>
</evidence>
<keyword evidence="1" id="KW-0699">rRNA-binding</keyword>
<dbReference type="PANTHER" id="PTHR33284">
    <property type="entry name" value="RIBOSOMAL PROTEIN L25/GLN-TRNA SYNTHETASE, ANTI-CODON-BINDING DOMAIN-CONTAINING PROTEIN"/>
    <property type="match status" value="1"/>
</dbReference>
<protein>
    <submittedName>
        <fullName evidence="7">50S ribosomal protein L25</fullName>
    </submittedName>
</protein>
<name>A0A6N7IZD7_9FIRM</name>
<dbReference type="InterPro" id="IPR011035">
    <property type="entry name" value="Ribosomal_bL25/Gln-tRNA_synth"/>
</dbReference>
<evidence type="ECO:0000313" key="7">
    <source>
        <dbReference type="EMBL" id="MQN01108.1"/>
    </source>
</evidence>
<dbReference type="Pfam" id="PF01386">
    <property type="entry name" value="Ribosomal_L25p"/>
    <property type="match status" value="1"/>
</dbReference>
<dbReference type="AlphaFoldDB" id="A0A6N7IZD7"/>
<dbReference type="CDD" id="cd00495">
    <property type="entry name" value="Ribosomal_L25_TL5_CTC"/>
    <property type="match status" value="1"/>
</dbReference>
<dbReference type="GO" id="GO:0006412">
    <property type="term" value="P:translation"/>
    <property type="evidence" value="ECO:0007669"/>
    <property type="project" value="InterPro"/>
</dbReference>
<dbReference type="Proteomes" id="UP000460257">
    <property type="component" value="Unassembled WGS sequence"/>
</dbReference>
<evidence type="ECO:0000256" key="4">
    <source>
        <dbReference type="ARBA" id="ARBA00023274"/>
    </source>
</evidence>
<dbReference type="SUPFAM" id="SSF50715">
    <property type="entry name" value="Ribosomal protein L25-like"/>
    <property type="match status" value="1"/>
</dbReference>
<dbReference type="Gene3D" id="2.40.240.10">
    <property type="entry name" value="Ribosomal Protein L25, Chain P"/>
    <property type="match status" value="1"/>
</dbReference>
<comment type="caution">
    <text evidence="7">The sequence shown here is derived from an EMBL/GenBank/DDBJ whole genome shotgun (WGS) entry which is preliminary data.</text>
</comment>
<sequence length="205" mass="22487">MASLNAKTRDMSKKAKALRREGLITASMCGKDLPESLSLVIDANEATQFMKNHHVGSEATLVVDGKEYDTMIKSADKDHLNTHYLDMTFQHLLADEKVKGAAEIILLNEDRTNGFITRDVSTVEYKAYPKDIIDKIEIDVAKLPIGTEIKVADLDIAKNNDIEVTTPLDSSVLHIAEHQHMDAAAEAVLEADEAAEAEKAAETAK</sequence>
<dbReference type="GO" id="GO:0022625">
    <property type="term" value="C:cytosolic large ribosomal subunit"/>
    <property type="evidence" value="ECO:0007669"/>
    <property type="project" value="TreeGrafter"/>
</dbReference>
<dbReference type="Pfam" id="PF14693">
    <property type="entry name" value="Ribosomal_TL5_C"/>
    <property type="match status" value="1"/>
</dbReference>